<dbReference type="InterPro" id="IPR053901">
    <property type="entry name" value="C5orf34-like"/>
</dbReference>
<dbReference type="GeneTree" id="ENSGT00500000044987"/>
<proteinExistence type="predicted"/>
<dbReference type="Pfam" id="PF15025">
    <property type="entry name" value="C5orf34-like_N"/>
    <property type="match status" value="1"/>
</dbReference>
<dbReference type="InterPro" id="IPR027830">
    <property type="entry name" value="C5orf34-like_N"/>
</dbReference>
<evidence type="ECO:0000259" key="3">
    <source>
        <dbReference type="Pfam" id="PF22833"/>
    </source>
</evidence>
<accession>A0A8C7VNP7</accession>
<dbReference type="Proteomes" id="UP000694395">
    <property type="component" value="Chromosome 11"/>
</dbReference>
<dbReference type="RefSeq" id="XP_036792116.1">
    <property type="nucleotide sequence ID" value="XM_036936221.1"/>
</dbReference>
<feature type="region of interest" description="Disordered" evidence="1">
    <location>
        <begin position="158"/>
        <end position="195"/>
    </location>
</feature>
<evidence type="ECO:0000313" key="5">
    <source>
        <dbReference type="Ensembl" id="ENSOMYP00000039207.2"/>
    </source>
</evidence>
<feature type="domain" description="C5orf34-like N-terminal" evidence="2">
    <location>
        <begin position="12"/>
        <end position="81"/>
    </location>
</feature>
<evidence type="ECO:0000313" key="6">
    <source>
        <dbReference type="Proteomes" id="UP000694395"/>
    </source>
</evidence>
<feature type="compositionally biased region" description="Polar residues" evidence="1">
    <location>
        <begin position="178"/>
        <end position="195"/>
    </location>
</feature>
<reference evidence="5" key="2">
    <citation type="submission" date="2025-08" db="UniProtKB">
        <authorList>
            <consortium name="Ensembl"/>
        </authorList>
    </citation>
    <scope>IDENTIFICATION</scope>
</reference>
<sequence length="581" mass="65430">MMTSSKTNIGLMIMYKDESVDVRYVDDSRLHLSPCGSEFMLEKAPTRSAHPLQSNEKVRQRTRFATSSYKDLMLGALEFRNEYATRPYLPEELISDDHRKQVFSIDPEVEWPACYSCTAEVGLNREIVVSSVERSASLLLSSSGEEFSVNFTCRLSHNQHHRPRSRDPNRSVTEHIQQDNQTCRPKTPSQQSGACAEQQQGEVYLSTRVVQHHSVSCVPLVWRYPLSLALHLWRAQSQPSGERNRGETEEETARGRDQTERAVTMTNTSRGERRSHLPQALPLRCPSPHQHRWKSMYSLVQDEQEADQDLPTELVKVVWCQGVLYRIVDGAIPVVEVSPGDGSVIRSNGVLASYFTHHRAGPGPGEVKDVTYHLSSLPPDTPGQVYSVCSMVTRASRILNCYNQVRHSLKLPAAQSCYNQVRHSLKLPAAQSCYNQVRHSLKLPATQSCYNQVRHSLKLPATQSCYNQETSSEPFIQEVHISESGYINTTETRQSRPNCVAEELEKIKRFNFLLDNSHLLKAQRGSTVVGCGSKEHVAHCEPVNESIAEALQRTSKTIQDIDNLLLSRDTVMQGSGSYSPV</sequence>
<dbReference type="PANTHER" id="PTHR34531:SF1">
    <property type="entry name" value="CHROMOSOME 5 OPEN READING FRAME 34"/>
    <property type="match status" value="1"/>
</dbReference>
<keyword evidence="6" id="KW-1185">Reference proteome</keyword>
<reference evidence="5" key="3">
    <citation type="submission" date="2025-09" db="UniProtKB">
        <authorList>
            <consortium name="Ensembl"/>
        </authorList>
    </citation>
    <scope>IDENTIFICATION</scope>
</reference>
<feature type="compositionally biased region" description="Basic and acidic residues" evidence="1">
    <location>
        <begin position="242"/>
        <end position="260"/>
    </location>
</feature>
<dbReference type="OrthoDB" id="75908at2759"/>
<name>A0A8C7VNP7_ONCMY</name>
<reference evidence="5" key="1">
    <citation type="submission" date="2020-07" db="EMBL/GenBank/DDBJ databases">
        <title>A long reads based de novo assembly of the rainbow trout Arlee double haploid line genome.</title>
        <authorList>
            <person name="Gao G."/>
            <person name="Palti Y."/>
        </authorList>
    </citation>
    <scope>NUCLEOTIDE SEQUENCE [LARGE SCALE GENOMIC DNA]</scope>
</reference>
<dbReference type="InterPro" id="IPR053899">
    <property type="entry name" value="C5orf34-like_2nd"/>
</dbReference>
<dbReference type="PANTHER" id="PTHR34531">
    <property type="entry name" value="ZGC:153352"/>
    <property type="match status" value="1"/>
</dbReference>
<dbReference type="Ensembl" id="ENSOMYT00000042800.2">
    <property type="protein sequence ID" value="ENSOMYP00000039207.2"/>
    <property type="gene ID" value="ENSOMYG00000018198.2"/>
</dbReference>
<feature type="compositionally biased region" description="Basic and acidic residues" evidence="1">
    <location>
        <begin position="165"/>
        <end position="177"/>
    </location>
</feature>
<dbReference type="Pfam" id="PF22834">
    <property type="entry name" value="Polo_box_4"/>
    <property type="match status" value="1"/>
</dbReference>
<feature type="region of interest" description="Disordered" evidence="1">
    <location>
        <begin position="235"/>
        <end position="285"/>
    </location>
</feature>
<protein>
    <submittedName>
        <fullName evidence="5">Zgc:153352</fullName>
    </submittedName>
</protein>
<evidence type="ECO:0000259" key="2">
    <source>
        <dbReference type="Pfam" id="PF15025"/>
    </source>
</evidence>
<feature type="domain" description="C5orf34-like second" evidence="3">
    <location>
        <begin position="125"/>
        <end position="229"/>
    </location>
</feature>
<evidence type="ECO:0000259" key="4">
    <source>
        <dbReference type="Pfam" id="PF22834"/>
    </source>
</evidence>
<dbReference type="AlphaFoldDB" id="A0A8C7VNP7"/>
<dbReference type="InterPro" id="IPR053900">
    <property type="entry name" value="C5orf34-like_dom"/>
</dbReference>
<feature type="domain" description="C5orf34-like" evidence="4">
    <location>
        <begin position="315"/>
        <end position="399"/>
    </location>
</feature>
<dbReference type="Pfam" id="PF22833">
    <property type="entry name" value="C5orf34_2nd"/>
    <property type="match status" value="1"/>
</dbReference>
<dbReference type="GeneID" id="110536306"/>
<dbReference type="CTD" id="110536306"/>
<evidence type="ECO:0000256" key="1">
    <source>
        <dbReference type="SAM" id="MobiDB-lite"/>
    </source>
</evidence>
<gene>
    <name evidence="5" type="primary">c11h5orf34</name>
</gene>
<organism evidence="5 6">
    <name type="scientific">Oncorhynchus mykiss</name>
    <name type="common">Rainbow trout</name>
    <name type="synonym">Salmo gairdneri</name>
    <dbReference type="NCBI Taxonomy" id="8022"/>
    <lineage>
        <taxon>Eukaryota</taxon>
        <taxon>Metazoa</taxon>
        <taxon>Chordata</taxon>
        <taxon>Craniata</taxon>
        <taxon>Vertebrata</taxon>
        <taxon>Euteleostomi</taxon>
        <taxon>Actinopterygii</taxon>
        <taxon>Neopterygii</taxon>
        <taxon>Teleostei</taxon>
        <taxon>Protacanthopterygii</taxon>
        <taxon>Salmoniformes</taxon>
        <taxon>Salmonidae</taxon>
        <taxon>Salmoninae</taxon>
        <taxon>Oncorhynchus</taxon>
    </lineage>
</organism>